<accession>A0A7R9YC49</accession>
<feature type="region of interest" description="Disordered" evidence="5">
    <location>
        <begin position="369"/>
        <end position="409"/>
    </location>
</feature>
<dbReference type="GO" id="GO:0006888">
    <property type="term" value="P:endoplasmic reticulum to Golgi vesicle-mediated transport"/>
    <property type="evidence" value="ECO:0007669"/>
    <property type="project" value="TreeGrafter"/>
</dbReference>
<feature type="domain" description="GRIP" evidence="6">
    <location>
        <begin position="558"/>
        <end position="606"/>
    </location>
</feature>
<evidence type="ECO:0000313" key="7">
    <source>
        <dbReference type="EMBL" id="CAD8257200.1"/>
    </source>
</evidence>
<dbReference type="PANTHER" id="PTHR18921">
    <property type="entry name" value="MYOSIN HEAVY CHAIN - RELATED"/>
    <property type="match status" value="1"/>
</dbReference>
<keyword evidence="2" id="KW-0333">Golgi apparatus</keyword>
<feature type="compositionally biased region" description="Basic and acidic residues" evidence="5">
    <location>
        <begin position="283"/>
        <end position="296"/>
    </location>
</feature>
<dbReference type="GO" id="GO:0005794">
    <property type="term" value="C:Golgi apparatus"/>
    <property type="evidence" value="ECO:0007669"/>
    <property type="project" value="UniProtKB-SubCell"/>
</dbReference>
<keyword evidence="3 4" id="KW-0175">Coiled coil</keyword>
<dbReference type="InterPro" id="IPR000237">
    <property type="entry name" value="GRIP_dom"/>
</dbReference>
<dbReference type="EMBL" id="HBEA01008695">
    <property type="protein sequence ID" value="CAD8257200.1"/>
    <property type="molecule type" value="Transcribed_RNA"/>
</dbReference>
<dbReference type="AlphaFoldDB" id="A0A7R9YC49"/>
<dbReference type="Gene3D" id="1.10.287.1490">
    <property type="match status" value="1"/>
</dbReference>
<feature type="region of interest" description="Disordered" evidence="5">
    <location>
        <begin position="273"/>
        <end position="301"/>
    </location>
</feature>
<sequence>MWEAISAAGDIVGEYAATVGEVVAPTEDSDIYDQEREPASTEGFRKLQDDNARLAEALNEAETSLAESTAAWKAAIREKDAELEELRRQPETSQLVSLENEKLEERLRKKNEELQSAVQELTKLREGHFGLNGANEAHESDPASAQQELDKLREQLRILQEDRDAQEARSATMAAEFRRLQEEEARHVDELARLEKMLESVAKEKDALETQFQSAGAEQSGLERERKLLAEENTQLQERLHQMTEQRSKLAEDDATSRETVRALQEKLRVLAQETSTAETEVESLRQELEASKHSSSDGNRMADQLKQIIAQLRATLQKRGEEADKAIADKERVADEVQRLGEELQRQRQQHQQEVESLQHEMRALARRAEAAAETNEEVERWRTQAENLSTSARDAAEAAESASKELQRVRERVAEEIAEARNAALADRAKAEHLQGEIAMLKEDHEGSREALENLNRVLGQFEQQKAAELQRQEVELGERFREQAAAADAKHEAEKRSLRISLEEEVKNARDRETEARLEASNLRSDGMKLEEEKLKLEKALQEASKRLAFNEGNETDGMVDRKLMANLTLTLLTRKRPRREILPVVADVLNFTDDERIAVGLRPKRSGLRETGLQIVDDPDPAPGFFGSIVNLIAGENVASPAEHVKREDLEGDTIADVFVDFLMKETDEEAARRAKMGAPLGGGGL</sequence>
<evidence type="ECO:0000259" key="6">
    <source>
        <dbReference type="PROSITE" id="PS50913"/>
    </source>
</evidence>
<reference evidence="7" key="1">
    <citation type="submission" date="2021-01" db="EMBL/GenBank/DDBJ databases">
        <authorList>
            <person name="Corre E."/>
            <person name="Pelletier E."/>
            <person name="Niang G."/>
            <person name="Scheremetjew M."/>
            <person name="Finn R."/>
            <person name="Kale V."/>
            <person name="Holt S."/>
            <person name="Cochrane G."/>
            <person name="Meng A."/>
            <person name="Brown T."/>
            <person name="Cohen L."/>
        </authorList>
    </citation>
    <scope>NUCLEOTIDE SEQUENCE</scope>
    <source>
        <strain evidence="7">CCMP2078</strain>
    </source>
</reference>
<evidence type="ECO:0000256" key="5">
    <source>
        <dbReference type="SAM" id="MobiDB-lite"/>
    </source>
</evidence>
<proteinExistence type="predicted"/>
<name>A0A7R9YC49_9STRA</name>
<dbReference type="PROSITE" id="PS50913">
    <property type="entry name" value="GRIP"/>
    <property type="match status" value="1"/>
</dbReference>
<evidence type="ECO:0000256" key="1">
    <source>
        <dbReference type="ARBA" id="ARBA00004555"/>
    </source>
</evidence>
<dbReference type="GO" id="GO:0031267">
    <property type="term" value="F:small GTPase binding"/>
    <property type="evidence" value="ECO:0007669"/>
    <property type="project" value="TreeGrafter"/>
</dbReference>
<protein>
    <recommendedName>
        <fullName evidence="6">GRIP domain-containing protein</fullName>
    </recommendedName>
</protein>
<gene>
    <name evidence="7" type="ORF">PPYR1160_LOCUS6692</name>
</gene>
<evidence type="ECO:0000256" key="3">
    <source>
        <dbReference type="ARBA" id="ARBA00023054"/>
    </source>
</evidence>
<evidence type="ECO:0000256" key="2">
    <source>
        <dbReference type="ARBA" id="ARBA00023034"/>
    </source>
</evidence>
<organism evidence="7">
    <name type="scientific">Pinguiococcus pyrenoidosus</name>
    <dbReference type="NCBI Taxonomy" id="172671"/>
    <lineage>
        <taxon>Eukaryota</taxon>
        <taxon>Sar</taxon>
        <taxon>Stramenopiles</taxon>
        <taxon>Ochrophyta</taxon>
        <taxon>Pinguiophyceae</taxon>
        <taxon>Pinguiochrysidales</taxon>
        <taxon>Pinguiochrysidaceae</taxon>
        <taxon>Pinguiococcus</taxon>
    </lineage>
</organism>
<dbReference type="PANTHER" id="PTHR18921:SF2">
    <property type="entry name" value="THYROID RECEPTOR-INTERACTING PROTEIN 11"/>
    <property type="match status" value="1"/>
</dbReference>
<feature type="compositionally biased region" description="Basic and acidic residues" evidence="5">
    <location>
        <begin position="33"/>
        <end position="46"/>
    </location>
</feature>
<comment type="subcellular location">
    <subcellularLocation>
        <location evidence="1">Golgi apparatus</location>
    </subcellularLocation>
</comment>
<dbReference type="GO" id="GO:0007030">
    <property type="term" value="P:Golgi organization"/>
    <property type="evidence" value="ECO:0007669"/>
    <property type="project" value="TreeGrafter"/>
</dbReference>
<evidence type="ECO:0000256" key="4">
    <source>
        <dbReference type="SAM" id="Coils"/>
    </source>
</evidence>
<feature type="coiled-coil region" evidence="4">
    <location>
        <begin position="502"/>
        <end position="550"/>
    </location>
</feature>
<feature type="region of interest" description="Disordered" evidence="5">
    <location>
        <begin position="26"/>
        <end position="46"/>
    </location>
</feature>